<dbReference type="WBParaSite" id="HPLM_0002043101-mRNA-1">
    <property type="protein sequence ID" value="HPLM_0002043101-mRNA-1"/>
    <property type="gene ID" value="HPLM_0002043101"/>
</dbReference>
<dbReference type="CDD" id="cd00096">
    <property type="entry name" value="Ig"/>
    <property type="match status" value="1"/>
</dbReference>
<dbReference type="SMART" id="SM00060">
    <property type="entry name" value="FN3"/>
    <property type="match status" value="2"/>
</dbReference>
<dbReference type="GO" id="GO:0060298">
    <property type="term" value="P:positive regulation of sarcomere organization"/>
    <property type="evidence" value="ECO:0007669"/>
    <property type="project" value="UniProtKB-ARBA"/>
</dbReference>
<dbReference type="InterPro" id="IPR003599">
    <property type="entry name" value="Ig_sub"/>
</dbReference>
<name>A0A0N4X7T9_HAEPC</name>
<dbReference type="InterPro" id="IPR007110">
    <property type="entry name" value="Ig-like_dom"/>
</dbReference>
<evidence type="ECO:0000313" key="8">
    <source>
        <dbReference type="WBParaSite" id="HPLM_0002043101-mRNA-1"/>
    </source>
</evidence>
<dbReference type="PROSITE" id="PS50853">
    <property type="entry name" value="FN3"/>
    <property type="match status" value="1"/>
</dbReference>
<dbReference type="Pfam" id="PF00041">
    <property type="entry name" value="fn3"/>
    <property type="match status" value="1"/>
</dbReference>
<dbReference type="OMA" id="CGELECK"/>
<dbReference type="PANTHER" id="PTHR14340">
    <property type="entry name" value="MICROFIBRIL-ASSOCIATED GLYCOPROTEIN 3"/>
    <property type="match status" value="1"/>
</dbReference>
<feature type="domain" description="Ig-like" evidence="6">
    <location>
        <begin position="224"/>
        <end position="311"/>
    </location>
</feature>
<dbReference type="GO" id="GO:0019899">
    <property type="term" value="F:enzyme binding"/>
    <property type="evidence" value="ECO:0007669"/>
    <property type="project" value="UniProtKB-ARBA"/>
</dbReference>
<feature type="compositionally biased region" description="Basic and acidic residues" evidence="5">
    <location>
        <begin position="608"/>
        <end position="639"/>
    </location>
</feature>
<dbReference type="InterPro" id="IPR003961">
    <property type="entry name" value="FN3_dom"/>
</dbReference>
<dbReference type="Gene3D" id="2.60.40.10">
    <property type="entry name" value="Immunoglobulins"/>
    <property type="match status" value="7"/>
</dbReference>
<sequence length="831" mass="91049">LREDVDYVFKVAIRNEFGVGTFSEQTKPIRITANTPPVVIKALHDIVIAKKQTLCLECHSSGQPAPEFTWYKDGVEIIPKNRNVEIVSEGHISRLLVHDVTSNDCGSYSCEIGNSYGTTRSTASVTVTDVQCHFETSFSEYREVIEGEDHELCCTLSDEDGVVVWYKDGKELTMNDHLLITSEGKTRKLKILSAGDADSGTYRCETSDGRSKTEGGLVVKGQEPRISVGPQDLTVDEFGTVARLNCEITKPGHKVLWFKNGQEIWPQTDKYVIATSGNTSTLEIHNIEKGDIGDYSAALNEREVSAPARLTLLVAPEIVIRENLKDEVELKAHEELAFHVEAIGYPNPTVTILHKDSRIQSRASVEEYDNVTSVRMKNLNRDDCGVVKITAENSVGTVHKEIRLTVLDVPSEPLDLNSSETTMDSTVLSWSRPEKTNGALITGFIIERKAVDSSRWRSVGKTDGHTFCFKATNLFSGQIYGFRVIAVNSVGEGSPSLSIDVTTVADAEPEVDTTDSLLPKTPAAPEAVLDGGKAVLSWAPVPNADLYHLERQRDDGEWLEIAKIEQTDFIDFLVSQDGSYRYRVIAKNPMGSSIPSNTSATLKVKAIEESKENGRKGKANDELDRSGDGTADGKQDESSKPMPKMSLNPVDDIVNTKQRLKKRKPIDNVSIQQNAEQLPAQSLSPPTKPIVDFKFGETEADHSTGEADFRTPNGTNIVDTSSAVPMPTTSKRVKPRIQLESNSVDVKSGTRAILKANVEGGPELNCVWKKDGKIVKTSRTVSSSYRNGVAELEIKDVKASHSGTYCLSVNSASGTDTADIALTVQRMQKKA</sequence>
<feature type="region of interest" description="Disordered" evidence="5">
    <location>
        <begin position="702"/>
        <end position="730"/>
    </location>
</feature>
<feature type="domain" description="Fibronectin type-III" evidence="7">
    <location>
        <begin position="412"/>
        <end position="506"/>
    </location>
</feature>
<dbReference type="AlphaFoldDB" id="A0A0N4X7T9"/>
<organism evidence="8">
    <name type="scientific">Haemonchus placei</name>
    <name type="common">Barber's pole worm</name>
    <dbReference type="NCBI Taxonomy" id="6290"/>
    <lineage>
        <taxon>Eukaryota</taxon>
        <taxon>Metazoa</taxon>
        <taxon>Ecdysozoa</taxon>
        <taxon>Nematoda</taxon>
        <taxon>Chromadorea</taxon>
        <taxon>Rhabditida</taxon>
        <taxon>Rhabditina</taxon>
        <taxon>Rhabditomorpha</taxon>
        <taxon>Strongyloidea</taxon>
        <taxon>Trichostrongylidae</taxon>
        <taxon>Haemonchus</taxon>
    </lineage>
</organism>
<dbReference type="InterPro" id="IPR013783">
    <property type="entry name" value="Ig-like_fold"/>
</dbReference>
<feature type="domain" description="Ig-like" evidence="6">
    <location>
        <begin position="146"/>
        <end position="220"/>
    </location>
</feature>
<keyword evidence="3" id="KW-0677">Repeat</keyword>
<dbReference type="FunFam" id="2.60.40.10:FF:000425">
    <property type="entry name" value="Myosin light chain kinase"/>
    <property type="match status" value="1"/>
</dbReference>
<dbReference type="GO" id="GO:0031672">
    <property type="term" value="C:A band"/>
    <property type="evidence" value="ECO:0007669"/>
    <property type="project" value="UniProtKB-SubCell"/>
</dbReference>
<dbReference type="SMART" id="SM00409">
    <property type="entry name" value="IG"/>
    <property type="match status" value="5"/>
</dbReference>
<feature type="domain" description="Ig-like" evidence="6">
    <location>
        <begin position="735"/>
        <end position="823"/>
    </location>
</feature>
<evidence type="ECO:0000256" key="1">
    <source>
        <dbReference type="ARBA" id="ARBA00004161"/>
    </source>
</evidence>
<protein>
    <submittedName>
        <fullName evidence="8">OBSCN</fullName>
    </submittedName>
</protein>
<evidence type="ECO:0000256" key="4">
    <source>
        <dbReference type="ARBA" id="ARBA00023319"/>
    </source>
</evidence>
<dbReference type="FunFam" id="2.60.40.10:FF:000107">
    <property type="entry name" value="Myosin, light chain kinase a"/>
    <property type="match status" value="1"/>
</dbReference>
<dbReference type="GO" id="GO:0040017">
    <property type="term" value="P:positive regulation of locomotion"/>
    <property type="evidence" value="ECO:0007669"/>
    <property type="project" value="UniProtKB-ARBA"/>
</dbReference>
<feature type="region of interest" description="Disordered" evidence="5">
    <location>
        <begin position="608"/>
        <end position="687"/>
    </location>
</feature>
<feature type="compositionally biased region" description="Polar residues" evidence="5">
    <location>
        <begin position="712"/>
        <end position="730"/>
    </location>
</feature>
<dbReference type="SUPFAM" id="SSF48726">
    <property type="entry name" value="Immunoglobulin"/>
    <property type="match status" value="5"/>
</dbReference>
<evidence type="ECO:0000256" key="3">
    <source>
        <dbReference type="ARBA" id="ARBA00022737"/>
    </source>
</evidence>
<feature type="domain" description="Ig-like" evidence="6">
    <location>
        <begin position="36"/>
        <end position="126"/>
    </location>
</feature>
<dbReference type="InterPro" id="IPR036179">
    <property type="entry name" value="Ig-like_dom_sf"/>
</dbReference>
<dbReference type="SUPFAM" id="SSF49265">
    <property type="entry name" value="Fibronectin type III"/>
    <property type="match status" value="1"/>
</dbReference>
<dbReference type="InterPro" id="IPR036116">
    <property type="entry name" value="FN3_sf"/>
</dbReference>
<reference evidence="8" key="1">
    <citation type="submission" date="2017-02" db="UniProtKB">
        <authorList>
            <consortium name="WormBaseParasite"/>
        </authorList>
    </citation>
    <scope>IDENTIFICATION</scope>
</reference>
<dbReference type="SMART" id="SM00408">
    <property type="entry name" value="IGc2"/>
    <property type="match status" value="4"/>
</dbReference>
<keyword evidence="2" id="KW-0963">Cytoplasm</keyword>
<accession>A0A0N4X7T9</accession>
<dbReference type="PANTHER" id="PTHR14340:SF9">
    <property type="entry name" value="FIBRONECTIN TYPE-III DOMAIN-CONTAINING PROTEIN"/>
    <property type="match status" value="1"/>
</dbReference>
<dbReference type="Pfam" id="PF07679">
    <property type="entry name" value="I-set"/>
    <property type="match status" value="5"/>
</dbReference>
<dbReference type="InterPro" id="IPR003598">
    <property type="entry name" value="Ig_sub2"/>
</dbReference>
<comment type="subcellular location">
    <subcellularLocation>
        <location evidence="1">Cytoplasm</location>
        <location evidence="1">Myofibril</location>
        <location evidence="1">Sarcomere</location>
        <location evidence="1">A band</location>
    </subcellularLocation>
</comment>
<evidence type="ECO:0000256" key="5">
    <source>
        <dbReference type="SAM" id="MobiDB-lite"/>
    </source>
</evidence>
<evidence type="ECO:0000256" key="2">
    <source>
        <dbReference type="ARBA" id="ARBA00022490"/>
    </source>
</evidence>
<keyword evidence="4" id="KW-0393">Immunoglobulin domain</keyword>
<dbReference type="GO" id="GO:0045989">
    <property type="term" value="P:positive regulation of striated muscle contraction"/>
    <property type="evidence" value="ECO:0007669"/>
    <property type="project" value="UniProtKB-ARBA"/>
</dbReference>
<evidence type="ECO:0000259" key="6">
    <source>
        <dbReference type="PROSITE" id="PS50835"/>
    </source>
</evidence>
<proteinExistence type="predicted"/>
<feature type="compositionally biased region" description="Polar residues" evidence="5">
    <location>
        <begin position="669"/>
        <end position="685"/>
    </location>
</feature>
<dbReference type="InterPro" id="IPR013098">
    <property type="entry name" value="Ig_I-set"/>
</dbReference>
<dbReference type="CDD" id="cd00063">
    <property type="entry name" value="FN3"/>
    <property type="match status" value="2"/>
</dbReference>
<evidence type="ECO:0000259" key="7">
    <source>
        <dbReference type="PROSITE" id="PS50853"/>
    </source>
</evidence>
<dbReference type="PROSITE" id="PS50835">
    <property type="entry name" value="IG_LIKE"/>
    <property type="match status" value="4"/>
</dbReference>